<evidence type="ECO:0000313" key="2">
    <source>
        <dbReference type="Proteomes" id="UP000095463"/>
    </source>
</evidence>
<gene>
    <name evidence="1" type="ORF">VW23_002380</name>
</gene>
<accession>A0A1E5XKN4</accession>
<protein>
    <submittedName>
        <fullName evidence="1">Uncharacterized protein</fullName>
    </submittedName>
</protein>
<evidence type="ECO:0000313" key="1">
    <source>
        <dbReference type="EMBL" id="OEO29132.1"/>
    </source>
</evidence>
<comment type="caution">
    <text evidence="1">The sequence shown here is derived from an EMBL/GenBank/DDBJ whole genome shotgun (WGS) entry which is preliminary data.</text>
</comment>
<dbReference type="InterPro" id="IPR036709">
    <property type="entry name" value="Autotransporte_beta_dom_sf"/>
</dbReference>
<dbReference type="Gene3D" id="2.40.128.130">
    <property type="entry name" value="Autotransporter beta-domain"/>
    <property type="match status" value="1"/>
</dbReference>
<reference evidence="1 2" key="1">
    <citation type="journal article" date="2015" name="Genome Announc.">
        <title>Genome Assemblies of Three Soil-Associated Devosia species: D. insulae, D. limi, and D. soli.</title>
        <authorList>
            <person name="Hassan Y.I."/>
            <person name="Lepp D."/>
            <person name="Zhou T."/>
        </authorList>
    </citation>
    <scope>NUCLEOTIDE SEQUENCE [LARGE SCALE GENOMIC DNA]</scope>
    <source>
        <strain evidence="1 2">DS-56</strain>
    </source>
</reference>
<dbReference type="SUPFAM" id="SSF103515">
    <property type="entry name" value="Autotransporter"/>
    <property type="match status" value="1"/>
</dbReference>
<keyword evidence="2" id="KW-1185">Reference proteome</keyword>
<organism evidence="1 2">
    <name type="scientific">Devosia insulae DS-56</name>
    <dbReference type="NCBI Taxonomy" id="1116389"/>
    <lineage>
        <taxon>Bacteria</taxon>
        <taxon>Pseudomonadati</taxon>
        <taxon>Pseudomonadota</taxon>
        <taxon>Alphaproteobacteria</taxon>
        <taxon>Hyphomicrobiales</taxon>
        <taxon>Devosiaceae</taxon>
        <taxon>Devosia</taxon>
    </lineage>
</organism>
<sequence>MTLGDLASAEILATCLLLRSKPRSTAREGARVGARLAFELTDGLALGASYDGRISENGQSHQASAPIGGSF</sequence>
<dbReference type="AlphaFoldDB" id="A0A1E5XKN4"/>
<name>A0A1E5XKN4_9HYPH</name>
<dbReference type="Proteomes" id="UP000095463">
    <property type="component" value="Unassembled WGS sequence"/>
</dbReference>
<dbReference type="EMBL" id="LAJE02000323">
    <property type="protein sequence ID" value="OEO29132.1"/>
    <property type="molecule type" value="Genomic_DNA"/>
</dbReference>
<proteinExistence type="predicted"/>